<protein>
    <recommendedName>
        <fullName evidence="3">DUF6534 domain-containing protein</fullName>
    </recommendedName>
</protein>
<organism evidence="4 5">
    <name type="scientific">Pterulicium gracile</name>
    <dbReference type="NCBI Taxonomy" id="1884261"/>
    <lineage>
        <taxon>Eukaryota</taxon>
        <taxon>Fungi</taxon>
        <taxon>Dikarya</taxon>
        <taxon>Basidiomycota</taxon>
        <taxon>Agaricomycotina</taxon>
        <taxon>Agaricomycetes</taxon>
        <taxon>Agaricomycetidae</taxon>
        <taxon>Agaricales</taxon>
        <taxon>Pleurotineae</taxon>
        <taxon>Pterulaceae</taxon>
        <taxon>Pterulicium</taxon>
    </lineage>
</organism>
<reference evidence="4 5" key="1">
    <citation type="journal article" date="2019" name="Nat. Ecol. Evol.">
        <title>Megaphylogeny resolves global patterns of mushroom evolution.</title>
        <authorList>
            <person name="Varga T."/>
            <person name="Krizsan K."/>
            <person name="Foldi C."/>
            <person name="Dima B."/>
            <person name="Sanchez-Garcia M."/>
            <person name="Sanchez-Ramirez S."/>
            <person name="Szollosi G.J."/>
            <person name="Szarkandi J.G."/>
            <person name="Papp V."/>
            <person name="Albert L."/>
            <person name="Andreopoulos W."/>
            <person name="Angelini C."/>
            <person name="Antonin V."/>
            <person name="Barry K.W."/>
            <person name="Bougher N.L."/>
            <person name="Buchanan P."/>
            <person name="Buyck B."/>
            <person name="Bense V."/>
            <person name="Catcheside P."/>
            <person name="Chovatia M."/>
            <person name="Cooper J."/>
            <person name="Damon W."/>
            <person name="Desjardin D."/>
            <person name="Finy P."/>
            <person name="Geml J."/>
            <person name="Haridas S."/>
            <person name="Hughes K."/>
            <person name="Justo A."/>
            <person name="Karasinski D."/>
            <person name="Kautmanova I."/>
            <person name="Kiss B."/>
            <person name="Kocsube S."/>
            <person name="Kotiranta H."/>
            <person name="LaButti K.M."/>
            <person name="Lechner B.E."/>
            <person name="Liimatainen K."/>
            <person name="Lipzen A."/>
            <person name="Lukacs Z."/>
            <person name="Mihaltcheva S."/>
            <person name="Morgado L.N."/>
            <person name="Niskanen T."/>
            <person name="Noordeloos M.E."/>
            <person name="Ohm R.A."/>
            <person name="Ortiz-Santana B."/>
            <person name="Ovrebo C."/>
            <person name="Racz N."/>
            <person name="Riley R."/>
            <person name="Savchenko A."/>
            <person name="Shiryaev A."/>
            <person name="Soop K."/>
            <person name="Spirin V."/>
            <person name="Szebenyi C."/>
            <person name="Tomsovsky M."/>
            <person name="Tulloss R.E."/>
            <person name="Uehling J."/>
            <person name="Grigoriev I.V."/>
            <person name="Vagvolgyi C."/>
            <person name="Papp T."/>
            <person name="Martin F.M."/>
            <person name="Miettinen O."/>
            <person name="Hibbett D.S."/>
            <person name="Nagy L.G."/>
        </authorList>
    </citation>
    <scope>NUCLEOTIDE SEQUENCE [LARGE SCALE GENOMIC DNA]</scope>
    <source>
        <strain evidence="4 5">CBS 309.79</strain>
    </source>
</reference>
<dbReference type="OrthoDB" id="3053835at2759"/>
<dbReference type="PANTHER" id="PTHR40465:SF1">
    <property type="entry name" value="DUF6534 DOMAIN-CONTAINING PROTEIN"/>
    <property type="match status" value="1"/>
</dbReference>
<dbReference type="PANTHER" id="PTHR40465">
    <property type="entry name" value="CHROMOSOME 1, WHOLE GENOME SHOTGUN SEQUENCE"/>
    <property type="match status" value="1"/>
</dbReference>
<gene>
    <name evidence="4" type="ORF">BDV98DRAFT_434657</name>
</gene>
<feature type="domain" description="DUF6534" evidence="3">
    <location>
        <begin position="198"/>
        <end position="284"/>
    </location>
</feature>
<evidence type="ECO:0000259" key="3">
    <source>
        <dbReference type="Pfam" id="PF20152"/>
    </source>
</evidence>
<evidence type="ECO:0000256" key="2">
    <source>
        <dbReference type="SAM" id="Phobius"/>
    </source>
</evidence>
<feature type="compositionally biased region" description="Low complexity" evidence="1">
    <location>
        <begin position="364"/>
        <end position="385"/>
    </location>
</feature>
<feature type="transmembrane region" description="Helical" evidence="2">
    <location>
        <begin position="232"/>
        <end position="252"/>
    </location>
</feature>
<feature type="transmembrane region" description="Helical" evidence="2">
    <location>
        <begin position="148"/>
        <end position="172"/>
    </location>
</feature>
<dbReference type="EMBL" id="ML178822">
    <property type="protein sequence ID" value="TFL02608.1"/>
    <property type="molecule type" value="Genomic_DNA"/>
</dbReference>
<keyword evidence="2" id="KW-0812">Transmembrane</keyword>
<sequence length="392" mass="44441">MAVVLSRGMWEDLRNSMNGDEWTREGKMGDVTQEELDLLTAPLLFGYLFSFMLFGMLIVQVYDYYQTFPTDSRWIKAFVGSIFIVELALTIGTCSTAWHVLGSEYGEIRSIVQMDTGSLTLQGLTAFSSLLAHCFYVWRIWRLTRSKIMPTIITTVSVAQFFIATFINIYYAKSHRDFHALQQIKLVVLLWGIFTGSADILITLTLLVIMWKARHQAIAKDTRATINRVMNFTAQTGLILSLSVVIYLVMLYTMSDTYLATCFYYLIGHLYGVTAMASLNARSSPRASNLRDNVEFDDNNNEADIPIDPFWQDVHSDAARQDESHTSSHAKSSVLDMKFVAAPNEDLREEDNGIEDVELELQRSRMTVSSSESSTLRSSYKRSVSAQIQTDE</sequence>
<dbReference type="Pfam" id="PF20152">
    <property type="entry name" value="DUF6534"/>
    <property type="match status" value="1"/>
</dbReference>
<name>A0A5C3QMM5_9AGAR</name>
<dbReference type="AlphaFoldDB" id="A0A5C3QMM5"/>
<evidence type="ECO:0000256" key="1">
    <source>
        <dbReference type="SAM" id="MobiDB-lite"/>
    </source>
</evidence>
<keyword evidence="2" id="KW-0472">Membrane</keyword>
<feature type="transmembrane region" description="Helical" evidence="2">
    <location>
        <begin position="184"/>
        <end position="211"/>
    </location>
</feature>
<feature type="transmembrane region" description="Helical" evidence="2">
    <location>
        <begin position="44"/>
        <end position="65"/>
    </location>
</feature>
<feature type="transmembrane region" description="Helical" evidence="2">
    <location>
        <begin position="77"/>
        <end position="101"/>
    </location>
</feature>
<dbReference type="Proteomes" id="UP000305067">
    <property type="component" value="Unassembled WGS sequence"/>
</dbReference>
<evidence type="ECO:0000313" key="5">
    <source>
        <dbReference type="Proteomes" id="UP000305067"/>
    </source>
</evidence>
<keyword evidence="5" id="KW-1185">Reference proteome</keyword>
<feature type="transmembrane region" description="Helical" evidence="2">
    <location>
        <begin position="121"/>
        <end position="141"/>
    </location>
</feature>
<dbReference type="InterPro" id="IPR045339">
    <property type="entry name" value="DUF6534"/>
</dbReference>
<evidence type="ECO:0000313" key="4">
    <source>
        <dbReference type="EMBL" id="TFL02608.1"/>
    </source>
</evidence>
<feature type="transmembrane region" description="Helical" evidence="2">
    <location>
        <begin position="258"/>
        <end position="281"/>
    </location>
</feature>
<keyword evidence="2" id="KW-1133">Transmembrane helix</keyword>
<dbReference type="STRING" id="1884261.A0A5C3QMM5"/>
<proteinExistence type="predicted"/>
<feature type="region of interest" description="Disordered" evidence="1">
    <location>
        <begin position="363"/>
        <end position="392"/>
    </location>
</feature>
<accession>A0A5C3QMM5</accession>